<dbReference type="InterPro" id="IPR023376">
    <property type="entry name" value="YqcC-like_dom"/>
</dbReference>
<comment type="caution">
    <text evidence="2">The sequence shown here is derived from an EMBL/GenBank/DDBJ whole genome shotgun (WGS) entry which is preliminary data.</text>
</comment>
<dbReference type="PANTHER" id="PTHR39586">
    <property type="entry name" value="CYTOPLASMIC PROTEIN-RELATED"/>
    <property type="match status" value="1"/>
</dbReference>
<name>A0ABY2XKB5_9GAMM</name>
<evidence type="ECO:0000259" key="1">
    <source>
        <dbReference type="Pfam" id="PF04287"/>
    </source>
</evidence>
<keyword evidence="3" id="KW-1185">Reference proteome</keyword>
<dbReference type="Proteomes" id="UP000739180">
    <property type="component" value="Unassembled WGS sequence"/>
</dbReference>
<dbReference type="InterPro" id="IPR036814">
    <property type="entry name" value="YqcC-like_sf"/>
</dbReference>
<gene>
    <name evidence="2" type="ORF">FGS76_13725</name>
</gene>
<organism evidence="2 3">
    <name type="scientific">Alloalcanivorax gelatiniphagus</name>
    <dbReference type="NCBI Taxonomy" id="1194167"/>
    <lineage>
        <taxon>Bacteria</taxon>
        <taxon>Pseudomonadati</taxon>
        <taxon>Pseudomonadota</taxon>
        <taxon>Gammaproteobacteria</taxon>
        <taxon>Oceanospirillales</taxon>
        <taxon>Alcanivoracaceae</taxon>
        <taxon>Alloalcanivorax</taxon>
    </lineage>
</organism>
<dbReference type="EMBL" id="VCQT01000040">
    <property type="protein sequence ID" value="TMW11633.1"/>
    <property type="molecule type" value="Genomic_DNA"/>
</dbReference>
<protein>
    <submittedName>
        <fullName evidence="2">YqcC family protein</fullName>
    </submittedName>
</protein>
<feature type="domain" description="YqcC-like" evidence="1">
    <location>
        <begin position="11"/>
        <end position="103"/>
    </location>
</feature>
<reference evidence="2 3" key="1">
    <citation type="submission" date="2019-05" db="EMBL/GenBank/DDBJ databases">
        <title>Genome of Alcanivorax gelatiniphagus, an oil degrading marine bacteria.</title>
        <authorList>
            <person name="Kwon K.K."/>
        </authorList>
    </citation>
    <scope>NUCLEOTIDE SEQUENCE [LARGE SCALE GENOMIC DNA]</scope>
    <source>
        <strain evidence="2 3">MEBiC 08158</strain>
    </source>
</reference>
<dbReference type="Pfam" id="PF04287">
    <property type="entry name" value="DUF446"/>
    <property type="match status" value="1"/>
</dbReference>
<proteinExistence type="predicted"/>
<dbReference type="PANTHER" id="PTHR39586:SF1">
    <property type="entry name" value="CYTOPLASMIC PROTEIN"/>
    <property type="match status" value="1"/>
</dbReference>
<accession>A0ABY2XKB5</accession>
<sequence length="106" mass="12156">MTTDTRQALTGLLNDMQSEMESLNLWETLPPEPEAFESATPFFADTMKFSQWLQWVFIARFRAILAEDHPLPAQCDVAPLAEETLRDLPENTDQLVALIRDFDGHF</sequence>
<dbReference type="Gene3D" id="1.20.1440.40">
    <property type="entry name" value="YqcC-like"/>
    <property type="match status" value="1"/>
</dbReference>
<dbReference type="RefSeq" id="WP_138773231.1">
    <property type="nucleotide sequence ID" value="NZ_JBHSSX010000091.1"/>
</dbReference>
<evidence type="ECO:0000313" key="3">
    <source>
        <dbReference type="Proteomes" id="UP000739180"/>
    </source>
</evidence>
<evidence type="ECO:0000313" key="2">
    <source>
        <dbReference type="EMBL" id="TMW11633.1"/>
    </source>
</evidence>
<dbReference type="SUPFAM" id="SSF158452">
    <property type="entry name" value="YqcC-like"/>
    <property type="match status" value="1"/>
</dbReference>
<dbReference type="InterPro" id="IPR007384">
    <property type="entry name" value="UCP006257"/>
</dbReference>
<dbReference type="PIRSF" id="PIRSF006257">
    <property type="entry name" value="UCP006257"/>
    <property type="match status" value="1"/>
</dbReference>